<dbReference type="HOGENOM" id="CLU_061545_2_1_3"/>
<gene>
    <name evidence="3" type="ordered locus">Npun_R1314</name>
</gene>
<evidence type="ECO:0000313" key="4">
    <source>
        <dbReference type="Proteomes" id="UP000001191"/>
    </source>
</evidence>
<evidence type="ECO:0000256" key="1">
    <source>
        <dbReference type="SAM" id="MobiDB-lite"/>
    </source>
</evidence>
<protein>
    <recommendedName>
        <fullName evidence="5">DUF928 domain-containing protein</fullName>
    </recommendedName>
</protein>
<sequence length="269" mass="29947">MKRIKPFLYFLPFSLPLGLLSALTAQVHAQSYHPNKTWQISQAFKPPQRGKPPASAGGSTRGGSCLIGKKLITPLMPPDKLGLTFAQHPTFFWYLPPFQVKTAKFVLLAEDQNVFYETSFTLPDKPGIISFKLPESSPALALGKTYHWYLTIVCNTQDSSDNPTVEGWVERTQPGSSLSEALAKANVYKLPTIYAEAGIWHEALTSLVQLRRTEPNNFKTRLDWRQFFKSVGLSAIASEPLIDCCTSKKEGHGAKAEFPTPHSLFPTQH</sequence>
<dbReference type="InterPro" id="IPR010328">
    <property type="entry name" value="DUF928"/>
</dbReference>
<reference evidence="4" key="1">
    <citation type="submission" date="2008-04" db="EMBL/GenBank/DDBJ databases">
        <title>Complete sequence of chromosome of Nostoc punctiforme ATCC 29133.</title>
        <authorList>
            <consortium name="US DOE Joint Genome Institute"/>
            <person name="Copeland A."/>
            <person name="Lucas S."/>
            <person name="Lapidus A."/>
            <person name="Glavina del Rio T."/>
            <person name="Dalin E."/>
            <person name="Tice H."/>
            <person name="Pitluck S."/>
            <person name="Chain P."/>
            <person name="Malfatti S."/>
            <person name="Shin M."/>
            <person name="Vergez L."/>
            <person name="Schmutz J."/>
            <person name="Larimer F."/>
            <person name="Land M."/>
            <person name="Hauser L."/>
            <person name="Kyrpides N."/>
            <person name="Kim E."/>
            <person name="Meeks J.C."/>
            <person name="Elhai J."/>
            <person name="Campbell E.L."/>
            <person name="Thiel T."/>
            <person name="Longmire J."/>
            <person name="Potts M."/>
            <person name="Atlas R."/>
        </authorList>
    </citation>
    <scope>NUCLEOTIDE SEQUENCE [LARGE SCALE GENOMIC DNA]</scope>
    <source>
        <strain evidence="4">ATCC 29133 / PCC 73102</strain>
    </source>
</reference>
<dbReference type="STRING" id="63737.Npun_R1314"/>
<feature type="signal peptide" evidence="2">
    <location>
        <begin position="1"/>
        <end position="29"/>
    </location>
</feature>
<keyword evidence="4" id="KW-1185">Reference proteome</keyword>
<proteinExistence type="predicted"/>
<dbReference type="KEGG" id="npu:Npun_R1314"/>
<dbReference type="eggNOG" id="COG3087">
    <property type="taxonomic scope" value="Bacteria"/>
</dbReference>
<name>B2IYE3_NOSP7</name>
<organism evidence="3 4">
    <name type="scientific">Nostoc punctiforme (strain ATCC 29133 / PCC 73102)</name>
    <dbReference type="NCBI Taxonomy" id="63737"/>
    <lineage>
        <taxon>Bacteria</taxon>
        <taxon>Bacillati</taxon>
        <taxon>Cyanobacteriota</taxon>
        <taxon>Cyanophyceae</taxon>
        <taxon>Nostocales</taxon>
        <taxon>Nostocaceae</taxon>
        <taxon>Nostoc</taxon>
    </lineage>
</organism>
<dbReference type="OrthoDB" id="536034at2"/>
<dbReference type="PhylomeDB" id="B2IYE3"/>
<evidence type="ECO:0000256" key="2">
    <source>
        <dbReference type="SAM" id="SignalP"/>
    </source>
</evidence>
<reference evidence="3 4" key="2">
    <citation type="journal article" date="2013" name="Plant Physiol.">
        <title>A Nostoc punctiforme Sugar Transporter Necessary to Establish a Cyanobacterium-Plant Symbiosis.</title>
        <authorList>
            <person name="Ekman M."/>
            <person name="Picossi S."/>
            <person name="Campbell E.L."/>
            <person name="Meeks J.C."/>
            <person name="Flores E."/>
        </authorList>
    </citation>
    <scope>NUCLEOTIDE SEQUENCE [LARGE SCALE GENOMIC DNA]</scope>
    <source>
        <strain evidence="4">ATCC 29133 / PCC 73102</strain>
    </source>
</reference>
<feature type="region of interest" description="Disordered" evidence="1">
    <location>
        <begin position="43"/>
        <end position="62"/>
    </location>
</feature>
<evidence type="ECO:0008006" key="5">
    <source>
        <dbReference type="Google" id="ProtNLM"/>
    </source>
</evidence>
<dbReference type="Pfam" id="PF06051">
    <property type="entry name" value="DUF928"/>
    <property type="match status" value="1"/>
</dbReference>
<keyword evidence="2" id="KW-0732">Signal</keyword>
<dbReference type="AlphaFoldDB" id="B2IYE3"/>
<dbReference type="RefSeq" id="WP_012408051.1">
    <property type="nucleotide sequence ID" value="NC_010628.1"/>
</dbReference>
<feature type="chain" id="PRO_5002779016" description="DUF928 domain-containing protein" evidence="2">
    <location>
        <begin position="30"/>
        <end position="269"/>
    </location>
</feature>
<evidence type="ECO:0000313" key="3">
    <source>
        <dbReference type="EMBL" id="ACC80030.1"/>
    </source>
</evidence>
<dbReference type="EnsemblBacteria" id="ACC80030">
    <property type="protein sequence ID" value="ACC80030"/>
    <property type="gene ID" value="Npun_R1314"/>
</dbReference>
<dbReference type="EMBL" id="CP001037">
    <property type="protein sequence ID" value="ACC80030.1"/>
    <property type="molecule type" value="Genomic_DNA"/>
</dbReference>
<accession>B2IYE3</accession>
<dbReference type="Proteomes" id="UP000001191">
    <property type="component" value="Chromosome"/>
</dbReference>